<dbReference type="InterPro" id="IPR044965">
    <property type="entry name" value="Glyco_hydro_17_plant"/>
</dbReference>
<dbReference type="RefSeq" id="XP_027188700.1">
    <property type="nucleotide sequence ID" value="XM_027332899.1"/>
</dbReference>
<dbReference type="Proteomes" id="UP000087171">
    <property type="component" value="Chromosome Ca3"/>
</dbReference>
<dbReference type="InterPro" id="IPR000490">
    <property type="entry name" value="Glyco_hydro_17"/>
</dbReference>
<gene>
    <name evidence="11" type="primary">LOC101494760</name>
</gene>
<dbReference type="Pfam" id="PF00332">
    <property type="entry name" value="Glyco_hydro_17"/>
    <property type="match status" value="2"/>
</dbReference>
<evidence type="ECO:0000256" key="2">
    <source>
        <dbReference type="ARBA" id="ARBA00008773"/>
    </source>
</evidence>
<name>A0A3Q7YDY0_CICAR</name>
<evidence type="ECO:0000256" key="8">
    <source>
        <dbReference type="RuleBase" id="RU004335"/>
    </source>
</evidence>
<dbReference type="PROSITE" id="PS00587">
    <property type="entry name" value="GLYCOSYL_HYDROL_F17"/>
    <property type="match status" value="1"/>
</dbReference>
<dbReference type="STRING" id="3827.A0A3Q7YDY0"/>
<evidence type="ECO:0000256" key="5">
    <source>
        <dbReference type="ARBA" id="ARBA00023295"/>
    </source>
</evidence>
<dbReference type="GeneID" id="101494760"/>
<evidence type="ECO:0000313" key="11">
    <source>
        <dbReference type="RefSeq" id="XP_027188700.1"/>
    </source>
</evidence>
<dbReference type="InterPro" id="IPR017853">
    <property type="entry name" value="GH"/>
</dbReference>
<evidence type="ECO:0000256" key="6">
    <source>
        <dbReference type="ARBA" id="ARBA00033335"/>
    </source>
</evidence>
<evidence type="ECO:0000256" key="1">
    <source>
        <dbReference type="ARBA" id="ARBA00000382"/>
    </source>
</evidence>
<keyword evidence="5 9" id="KW-0326">Glycosidase</keyword>
<dbReference type="EC" id="3.2.1.39" evidence="3"/>
<dbReference type="GO" id="GO:0042973">
    <property type="term" value="F:glucan endo-1,3-beta-D-glucosidase activity"/>
    <property type="evidence" value="ECO:0007669"/>
    <property type="project" value="UniProtKB-EC"/>
</dbReference>
<comment type="catalytic activity">
    <reaction evidence="1">
        <text>Hydrolysis of (1-&gt;3)-beta-D-glucosidic linkages in (1-&gt;3)-beta-D-glucans.</text>
        <dbReference type="EC" id="3.2.1.39"/>
    </reaction>
</comment>
<protein>
    <recommendedName>
        <fullName evidence="3">glucan endo-1,3-beta-D-glucosidase</fullName>
        <ecNumber evidence="3">3.2.1.39</ecNumber>
    </recommendedName>
    <alternativeName>
        <fullName evidence="6">(1-&gt;3)-beta-glucan endohydrolase</fullName>
    </alternativeName>
    <alternativeName>
        <fullName evidence="7">Beta-1,3-endoglucanase</fullName>
    </alternativeName>
</protein>
<dbReference type="GO" id="GO:0005975">
    <property type="term" value="P:carbohydrate metabolic process"/>
    <property type="evidence" value="ECO:0007669"/>
    <property type="project" value="InterPro"/>
</dbReference>
<accession>A0A3Q7YDY0</accession>
<keyword evidence="10" id="KW-1185">Reference proteome</keyword>
<keyword evidence="4 9" id="KW-0378">Hydrolase</keyword>
<dbReference type="AlphaFoldDB" id="A0A3Q7YDY0"/>
<dbReference type="KEGG" id="cam:101494760"/>
<evidence type="ECO:0000256" key="4">
    <source>
        <dbReference type="ARBA" id="ARBA00022801"/>
    </source>
</evidence>
<organism evidence="10 11">
    <name type="scientific">Cicer arietinum</name>
    <name type="common">Chickpea</name>
    <name type="synonym">Garbanzo</name>
    <dbReference type="NCBI Taxonomy" id="3827"/>
    <lineage>
        <taxon>Eukaryota</taxon>
        <taxon>Viridiplantae</taxon>
        <taxon>Streptophyta</taxon>
        <taxon>Embryophyta</taxon>
        <taxon>Tracheophyta</taxon>
        <taxon>Spermatophyta</taxon>
        <taxon>Magnoliopsida</taxon>
        <taxon>eudicotyledons</taxon>
        <taxon>Gunneridae</taxon>
        <taxon>Pentapetalae</taxon>
        <taxon>rosids</taxon>
        <taxon>fabids</taxon>
        <taxon>Fabales</taxon>
        <taxon>Fabaceae</taxon>
        <taxon>Papilionoideae</taxon>
        <taxon>50 kb inversion clade</taxon>
        <taxon>NPAAA clade</taxon>
        <taxon>Hologalegina</taxon>
        <taxon>IRL clade</taxon>
        <taxon>Cicereae</taxon>
        <taxon>Cicer</taxon>
    </lineage>
</organism>
<dbReference type="SUPFAM" id="SSF51445">
    <property type="entry name" value="(Trans)glycosidases"/>
    <property type="match status" value="2"/>
</dbReference>
<dbReference type="Gene3D" id="3.20.20.80">
    <property type="entry name" value="Glycosidases"/>
    <property type="match status" value="2"/>
</dbReference>
<dbReference type="PaxDb" id="3827-XP_004493044.1"/>
<reference evidence="11" key="2">
    <citation type="submission" date="2025-08" db="UniProtKB">
        <authorList>
            <consortium name="RefSeq"/>
        </authorList>
    </citation>
    <scope>IDENTIFICATION</scope>
    <source>
        <tissue evidence="11">Etiolated seedlings</tissue>
    </source>
</reference>
<comment type="similarity">
    <text evidence="2 8">Belongs to the glycosyl hydrolase 17 family.</text>
</comment>
<evidence type="ECO:0000256" key="9">
    <source>
        <dbReference type="RuleBase" id="RU004336"/>
    </source>
</evidence>
<evidence type="ECO:0000256" key="7">
    <source>
        <dbReference type="ARBA" id="ARBA00033417"/>
    </source>
</evidence>
<sequence length="393" mass="42449">MKPRVDYNTLTKLLRLFEPNPDVLEALKGSGIKVSLGTRNDDVKVIASSVSAANQWVNTNIAPYSQVNFTWIVLGNEIIPGIGVNYGRNGDNLPSPQNVISLYKKCGIKLLRLFEPNPDVLEALKGSGIEVSLGTRNDDVKVIASSVSAANQWVNTNIAPYSQVNFTWIVLGNEIIPGAEGVFATQAMQNMKEALISIGLTNTKVTTSFFLAGLASSYPPSAGAFTDEVAEVMKDVTAFLLQNDAPLMANVYPYFPYASNPAEIKLDYALFQSKVAPVTDGSLKYDNLFDAMVDAVYSALEKIDAGNVSLVIGETGWPTAGNGAITNTENAKAYNSNLIKHVESGVGTPKRPGQNIDVFIFAMFNENLKAAGVEQNWGLFYPNTTAVYPLLQC</sequence>
<reference evidence="10" key="1">
    <citation type="journal article" date="2013" name="Nat. Biotechnol.">
        <title>Draft genome sequence of chickpea (Cicer arietinum) provides a resource for trait improvement.</title>
        <authorList>
            <person name="Varshney R.K."/>
            <person name="Song C."/>
            <person name="Saxena R.K."/>
            <person name="Azam S."/>
            <person name="Yu S."/>
            <person name="Sharpe A.G."/>
            <person name="Cannon S."/>
            <person name="Baek J."/>
            <person name="Rosen B.D."/>
            <person name="Tar'an B."/>
            <person name="Millan T."/>
            <person name="Zhang X."/>
            <person name="Ramsay L.D."/>
            <person name="Iwata A."/>
            <person name="Wang Y."/>
            <person name="Nelson W."/>
            <person name="Farmer A.D."/>
            <person name="Gaur P.M."/>
            <person name="Soderlund C."/>
            <person name="Penmetsa R.V."/>
            <person name="Xu C."/>
            <person name="Bharti A.K."/>
            <person name="He W."/>
            <person name="Winter P."/>
            <person name="Zhao S."/>
            <person name="Hane J.K."/>
            <person name="Carrasquilla-Garcia N."/>
            <person name="Condie J.A."/>
            <person name="Upadhyaya H.D."/>
            <person name="Luo M.C."/>
            <person name="Thudi M."/>
            <person name="Gowda C.L."/>
            <person name="Singh N.P."/>
            <person name="Lichtenzveig J."/>
            <person name="Gali K.K."/>
            <person name="Rubio J."/>
            <person name="Nadarajan N."/>
            <person name="Dolezel J."/>
            <person name="Bansal K.C."/>
            <person name="Xu X."/>
            <person name="Edwards D."/>
            <person name="Zhang G."/>
            <person name="Kahl G."/>
            <person name="Gil J."/>
            <person name="Singh K.B."/>
            <person name="Datta S.K."/>
            <person name="Jackson S.A."/>
            <person name="Wang J."/>
            <person name="Cook D.R."/>
        </authorList>
    </citation>
    <scope>NUCLEOTIDE SEQUENCE [LARGE SCALE GENOMIC DNA]</scope>
    <source>
        <strain evidence="10">cv. CDC Frontier</strain>
    </source>
</reference>
<dbReference type="PANTHER" id="PTHR32227">
    <property type="entry name" value="GLUCAN ENDO-1,3-BETA-GLUCOSIDASE BG1-RELATED-RELATED"/>
    <property type="match status" value="1"/>
</dbReference>
<evidence type="ECO:0000256" key="3">
    <source>
        <dbReference type="ARBA" id="ARBA00012780"/>
    </source>
</evidence>
<evidence type="ECO:0000313" key="10">
    <source>
        <dbReference type="Proteomes" id="UP000087171"/>
    </source>
</evidence>
<proteinExistence type="inferred from homology"/>
<dbReference type="FunFam" id="3.20.20.80:FF:000010">
    <property type="entry name" value="glucan endo-1,3-beta-glucosidase, basic"/>
    <property type="match status" value="1"/>
</dbReference>
<dbReference type="OrthoDB" id="941679at2759"/>